<dbReference type="InterPro" id="IPR000182">
    <property type="entry name" value="GNAT_dom"/>
</dbReference>
<evidence type="ECO:0000313" key="3">
    <source>
        <dbReference type="Proteomes" id="UP001500141"/>
    </source>
</evidence>
<dbReference type="Pfam" id="PF13302">
    <property type="entry name" value="Acetyltransf_3"/>
    <property type="match status" value="1"/>
</dbReference>
<dbReference type="SUPFAM" id="SSF55729">
    <property type="entry name" value="Acyl-CoA N-acyltransferases (Nat)"/>
    <property type="match status" value="1"/>
</dbReference>
<dbReference type="Proteomes" id="UP001500141">
    <property type="component" value="Unassembled WGS sequence"/>
</dbReference>
<dbReference type="PANTHER" id="PTHR43610:SF1">
    <property type="entry name" value="N-ACETYLTRANSFERASE DOMAIN-CONTAINING PROTEIN"/>
    <property type="match status" value="1"/>
</dbReference>
<sequence>MNLQPTLKDDSVVLYPLQKTDFEELYKVASDPLVWEQHPNKDRYKREVFQNFFDGAMQSKGAFKIVDIASGETIGSTRFYDLDTNNNSVLIGYTFYGRNYWGSSYNPKVKKLMMDYAFQFVDTIYFHIGENNIRSQKAIERLGATKVREIEVAYHGEPEKLNFEYCINKKDWK</sequence>
<dbReference type="PROSITE" id="PS51186">
    <property type="entry name" value="GNAT"/>
    <property type="match status" value="1"/>
</dbReference>
<dbReference type="RefSeq" id="WP_264543432.1">
    <property type="nucleotide sequence ID" value="NZ_BAABIP010000022.1"/>
</dbReference>
<name>A0ABP9A4T9_9FLAO</name>
<dbReference type="Gene3D" id="3.40.630.30">
    <property type="match status" value="1"/>
</dbReference>
<evidence type="ECO:0000313" key="2">
    <source>
        <dbReference type="EMBL" id="GAA4774142.1"/>
    </source>
</evidence>
<gene>
    <name evidence="2" type="ORF">GCM10023230_25980</name>
</gene>
<dbReference type="InterPro" id="IPR016181">
    <property type="entry name" value="Acyl_CoA_acyltransferase"/>
</dbReference>
<reference evidence="3" key="1">
    <citation type="journal article" date="2019" name="Int. J. Syst. Evol. Microbiol.">
        <title>The Global Catalogue of Microorganisms (GCM) 10K type strain sequencing project: providing services to taxonomists for standard genome sequencing and annotation.</title>
        <authorList>
            <consortium name="The Broad Institute Genomics Platform"/>
            <consortium name="The Broad Institute Genome Sequencing Center for Infectious Disease"/>
            <person name="Wu L."/>
            <person name="Ma J."/>
        </authorList>
    </citation>
    <scope>NUCLEOTIDE SEQUENCE [LARGE SCALE GENOMIC DNA]</scope>
    <source>
        <strain evidence="3">JCM 18198</strain>
    </source>
</reference>
<protein>
    <submittedName>
        <fullName evidence="2">GNAT family protein</fullName>
    </submittedName>
</protein>
<dbReference type="EMBL" id="BAABIP010000022">
    <property type="protein sequence ID" value="GAA4774142.1"/>
    <property type="molecule type" value="Genomic_DNA"/>
</dbReference>
<accession>A0ABP9A4T9</accession>
<feature type="domain" description="N-acetyltransferase" evidence="1">
    <location>
        <begin position="12"/>
        <end position="164"/>
    </location>
</feature>
<keyword evidence="3" id="KW-1185">Reference proteome</keyword>
<comment type="caution">
    <text evidence="2">The sequence shown here is derived from an EMBL/GenBank/DDBJ whole genome shotgun (WGS) entry which is preliminary data.</text>
</comment>
<evidence type="ECO:0000259" key="1">
    <source>
        <dbReference type="PROSITE" id="PS51186"/>
    </source>
</evidence>
<dbReference type="PANTHER" id="PTHR43610">
    <property type="entry name" value="BLL6696 PROTEIN"/>
    <property type="match status" value="1"/>
</dbReference>
<organism evidence="2 3">
    <name type="scientific">Flavobacterium hankyongi</name>
    <dbReference type="NCBI Taxonomy" id="1176532"/>
    <lineage>
        <taxon>Bacteria</taxon>
        <taxon>Pseudomonadati</taxon>
        <taxon>Bacteroidota</taxon>
        <taxon>Flavobacteriia</taxon>
        <taxon>Flavobacteriales</taxon>
        <taxon>Flavobacteriaceae</taxon>
        <taxon>Flavobacterium</taxon>
    </lineage>
</organism>
<proteinExistence type="predicted"/>